<dbReference type="InterPro" id="IPR006654">
    <property type="entry name" value="Trp_synth_beta"/>
</dbReference>
<evidence type="ECO:0000256" key="4">
    <source>
        <dbReference type="ARBA" id="ARBA00011270"/>
    </source>
</evidence>
<reference evidence="13 14" key="1">
    <citation type="submission" date="2020-01" db="EMBL/GenBank/DDBJ databases">
        <authorList>
            <person name="Chen S."/>
        </authorList>
    </citation>
    <scope>NUCLEOTIDE SEQUENCE [LARGE SCALE GENOMIC DNA]</scope>
    <source>
        <strain evidence="13 14">GS-10</strain>
    </source>
</reference>
<dbReference type="FunFam" id="3.40.50.1100:FF:000004">
    <property type="entry name" value="Tryptophan synthase beta chain"/>
    <property type="match status" value="1"/>
</dbReference>
<keyword evidence="14" id="KW-1185">Reference proteome</keyword>
<feature type="domain" description="Tryptophan synthase beta chain-like PALP" evidence="12">
    <location>
        <begin position="63"/>
        <end position="390"/>
    </location>
</feature>
<keyword evidence="9 11" id="KW-0456">Lyase</keyword>
<comment type="function">
    <text evidence="11">The beta subunit is responsible for the synthesis of L-tryptophan from indole and L-serine.</text>
</comment>
<comment type="similarity">
    <text evidence="3 11">Belongs to the TrpB family.</text>
</comment>
<name>A0A6L8LNL8_9RHOB</name>
<dbReference type="GO" id="GO:0005737">
    <property type="term" value="C:cytoplasm"/>
    <property type="evidence" value="ECO:0007669"/>
    <property type="project" value="TreeGrafter"/>
</dbReference>
<dbReference type="AlphaFoldDB" id="A0A6L8LNL8"/>
<evidence type="ECO:0000256" key="11">
    <source>
        <dbReference type="HAMAP-Rule" id="MF_00133"/>
    </source>
</evidence>
<dbReference type="SUPFAM" id="SSF53686">
    <property type="entry name" value="Tryptophan synthase beta subunit-like PLP-dependent enzymes"/>
    <property type="match status" value="1"/>
</dbReference>
<evidence type="ECO:0000256" key="6">
    <source>
        <dbReference type="ARBA" id="ARBA00022822"/>
    </source>
</evidence>
<evidence type="ECO:0000313" key="13">
    <source>
        <dbReference type="EMBL" id="MYM57173.1"/>
    </source>
</evidence>
<dbReference type="InterPro" id="IPR006653">
    <property type="entry name" value="Trp_synth_b_CS"/>
</dbReference>
<dbReference type="EC" id="4.2.1.20" evidence="11"/>
<accession>A0A6L8LNL8</accession>
<dbReference type="FunFam" id="3.40.50.1100:FF:000001">
    <property type="entry name" value="Tryptophan synthase beta chain"/>
    <property type="match status" value="1"/>
</dbReference>
<protein>
    <recommendedName>
        <fullName evidence="11">Tryptophan synthase beta chain</fullName>
        <ecNumber evidence="11">4.2.1.20</ecNumber>
    </recommendedName>
</protein>
<evidence type="ECO:0000256" key="1">
    <source>
        <dbReference type="ARBA" id="ARBA00001933"/>
    </source>
</evidence>
<dbReference type="InterPro" id="IPR001926">
    <property type="entry name" value="TrpB-like_PALP"/>
</dbReference>
<evidence type="ECO:0000259" key="12">
    <source>
        <dbReference type="Pfam" id="PF00291"/>
    </source>
</evidence>
<keyword evidence="7 11" id="KW-0663">Pyridoxal phosphate</keyword>
<evidence type="ECO:0000313" key="14">
    <source>
        <dbReference type="Proteomes" id="UP000479043"/>
    </source>
</evidence>
<evidence type="ECO:0000256" key="10">
    <source>
        <dbReference type="ARBA" id="ARBA00049047"/>
    </source>
</evidence>
<gene>
    <name evidence="11 13" type="primary">trpB</name>
    <name evidence="13" type="ORF">GR167_17785</name>
</gene>
<evidence type="ECO:0000256" key="8">
    <source>
        <dbReference type="ARBA" id="ARBA00023141"/>
    </source>
</evidence>
<organism evidence="13 14">
    <name type="scientific">Thalassovita mangrovi</name>
    <dbReference type="NCBI Taxonomy" id="2692236"/>
    <lineage>
        <taxon>Bacteria</taxon>
        <taxon>Pseudomonadati</taxon>
        <taxon>Pseudomonadota</taxon>
        <taxon>Alphaproteobacteria</taxon>
        <taxon>Rhodobacterales</taxon>
        <taxon>Roseobacteraceae</taxon>
        <taxon>Thalassovita</taxon>
    </lineage>
</organism>
<comment type="cofactor">
    <cofactor evidence="1 11">
        <name>pyridoxal 5'-phosphate</name>
        <dbReference type="ChEBI" id="CHEBI:597326"/>
    </cofactor>
</comment>
<dbReference type="UniPathway" id="UPA00035">
    <property type="reaction ID" value="UER00044"/>
</dbReference>
<comment type="caution">
    <text evidence="13">The sequence shown here is derived from an EMBL/GenBank/DDBJ whole genome shotgun (WGS) entry which is preliminary data.</text>
</comment>
<dbReference type="PROSITE" id="PS00168">
    <property type="entry name" value="TRP_SYNTHASE_BETA"/>
    <property type="match status" value="1"/>
</dbReference>
<dbReference type="CDD" id="cd06446">
    <property type="entry name" value="Trp-synth_B"/>
    <property type="match status" value="1"/>
</dbReference>
<dbReference type="NCBIfam" id="TIGR00263">
    <property type="entry name" value="trpB"/>
    <property type="match status" value="1"/>
</dbReference>
<dbReference type="HAMAP" id="MF_00133">
    <property type="entry name" value="Trp_synth_beta"/>
    <property type="match status" value="1"/>
</dbReference>
<sequence length="413" mass="45243">MTDLFNSFMTGPDEKGRFGQHGGRFVSETLMPLILSLEEEYEKAKTDPDFWAEMEDLWKNYVGRPSPLYYAEGLTQHLGGAKVYLKREELNHTGAHKINNVLGQILLARRMGKTRIIAETGAGQHGVATATVCAKFGLKCIVYMGAHDVERQKPNVFRMRLLGAEVVPVTSGRGTLKDAMNDALRDWVTNVRDTFYCIGTVAGPHPYPAMVRDFQAIIGKETRWQLEEQEGEGRLPDTIVAAVGGGSNAMGLFYPFLDDKSVNIIGVEAGGRGVDDRMEHCASLTGGRPGVLHGNRTYLLQDDDGQILEGYSISAGLDYPGIGPEHSWLHDTGRAKYVSITDDEALGAFQLLCRTEGIIPALESSHAVAHVMKIAPELPKDHIIVLNLSGRGDKDIFTVARHLGVEIAGEEGR</sequence>
<dbReference type="PANTHER" id="PTHR48077">
    <property type="entry name" value="TRYPTOPHAN SYNTHASE-RELATED"/>
    <property type="match status" value="1"/>
</dbReference>
<comment type="pathway">
    <text evidence="2 11">Amino-acid biosynthesis; L-tryptophan biosynthesis; L-tryptophan from chorismate: step 5/5.</text>
</comment>
<keyword evidence="6 11" id="KW-0822">Tryptophan biosynthesis</keyword>
<proteinExistence type="inferred from homology"/>
<dbReference type="PIRSF" id="PIRSF001413">
    <property type="entry name" value="Trp_syn_beta"/>
    <property type="match status" value="1"/>
</dbReference>
<feature type="modified residue" description="N6-(pyridoxal phosphate)lysine" evidence="11">
    <location>
        <position position="97"/>
    </location>
</feature>
<keyword evidence="8 11" id="KW-0057">Aromatic amino acid biosynthesis</keyword>
<dbReference type="PANTHER" id="PTHR48077:SF3">
    <property type="entry name" value="TRYPTOPHAN SYNTHASE"/>
    <property type="match status" value="1"/>
</dbReference>
<comment type="subunit">
    <text evidence="4 11">Tetramer of two alpha and two beta chains.</text>
</comment>
<dbReference type="InterPro" id="IPR036052">
    <property type="entry name" value="TrpB-like_PALP_sf"/>
</dbReference>
<dbReference type="EMBL" id="WWEN01000009">
    <property type="protein sequence ID" value="MYM57173.1"/>
    <property type="molecule type" value="Genomic_DNA"/>
</dbReference>
<evidence type="ECO:0000256" key="3">
    <source>
        <dbReference type="ARBA" id="ARBA00009982"/>
    </source>
</evidence>
<dbReference type="GO" id="GO:0004834">
    <property type="term" value="F:tryptophan synthase activity"/>
    <property type="evidence" value="ECO:0007669"/>
    <property type="project" value="UniProtKB-UniRule"/>
</dbReference>
<evidence type="ECO:0000256" key="7">
    <source>
        <dbReference type="ARBA" id="ARBA00022898"/>
    </source>
</evidence>
<evidence type="ECO:0000256" key="2">
    <source>
        <dbReference type="ARBA" id="ARBA00004733"/>
    </source>
</evidence>
<evidence type="ECO:0000256" key="9">
    <source>
        <dbReference type="ARBA" id="ARBA00023239"/>
    </source>
</evidence>
<comment type="catalytic activity">
    <reaction evidence="10 11">
        <text>(1S,2R)-1-C-(indol-3-yl)glycerol 3-phosphate + L-serine = D-glyceraldehyde 3-phosphate + L-tryptophan + H2O</text>
        <dbReference type="Rhea" id="RHEA:10532"/>
        <dbReference type="ChEBI" id="CHEBI:15377"/>
        <dbReference type="ChEBI" id="CHEBI:33384"/>
        <dbReference type="ChEBI" id="CHEBI:57912"/>
        <dbReference type="ChEBI" id="CHEBI:58866"/>
        <dbReference type="ChEBI" id="CHEBI:59776"/>
        <dbReference type="EC" id="4.2.1.20"/>
    </reaction>
</comment>
<dbReference type="RefSeq" id="WP_160975079.1">
    <property type="nucleotide sequence ID" value="NZ_WWEN01000009.1"/>
</dbReference>
<evidence type="ECO:0000256" key="5">
    <source>
        <dbReference type="ARBA" id="ARBA00022605"/>
    </source>
</evidence>
<keyword evidence="5 11" id="KW-0028">Amino-acid biosynthesis</keyword>
<dbReference type="Proteomes" id="UP000479043">
    <property type="component" value="Unassembled WGS sequence"/>
</dbReference>
<dbReference type="InterPro" id="IPR023026">
    <property type="entry name" value="Trp_synth_beta/beta-like"/>
</dbReference>
<dbReference type="Pfam" id="PF00291">
    <property type="entry name" value="PALP"/>
    <property type="match status" value="1"/>
</dbReference>
<dbReference type="Gene3D" id="3.40.50.1100">
    <property type="match status" value="2"/>
</dbReference>